<dbReference type="GeneID" id="11971425"/>
<dbReference type="eggNOG" id="arCOG03429">
    <property type="taxonomic scope" value="Archaea"/>
</dbReference>
<keyword evidence="4" id="KW-1185">Reference proteome</keyword>
<feature type="domain" description="SWIM-type" evidence="2">
    <location>
        <begin position="63"/>
        <end position="98"/>
    </location>
</feature>
<dbReference type="GO" id="GO:0008270">
    <property type="term" value="F:zinc ion binding"/>
    <property type="evidence" value="ECO:0007669"/>
    <property type="project" value="UniProtKB-KW"/>
</dbReference>
<dbReference type="STRING" id="1041930.Mtc_1298"/>
<keyword evidence="1" id="KW-0479">Metal-binding</keyword>
<organism evidence="3 4">
    <name type="scientific">Methanocella conradii (strain DSM 24694 / JCM 17849 / CGMCC 1.5162 / HZ254)</name>
    <dbReference type="NCBI Taxonomy" id="1041930"/>
    <lineage>
        <taxon>Archaea</taxon>
        <taxon>Methanobacteriati</taxon>
        <taxon>Methanobacteriota</taxon>
        <taxon>Stenosarchaea group</taxon>
        <taxon>Methanomicrobia</taxon>
        <taxon>Methanocellales</taxon>
        <taxon>Methanocellaceae</taxon>
        <taxon>Methanocella</taxon>
    </lineage>
</organism>
<dbReference type="Proteomes" id="UP000005233">
    <property type="component" value="Chromosome"/>
</dbReference>
<name>H8I9K7_METCZ</name>
<keyword evidence="1" id="KW-0863">Zinc-finger</keyword>
<dbReference type="PROSITE" id="PS50966">
    <property type="entry name" value="ZF_SWIM"/>
    <property type="match status" value="1"/>
</dbReference>
<reference evidence="3 4" key="1">
    <citation type="journal article" date="2012" name="J. Bacteriol.">
        <title>Complete genome sequence of a thermophilic methanogen, Methanocella conradii HZ254, isolated from Chinese rice field soil.</title>
        <authorList>
            <person name="Lu Z."/>
            <person name="Lu Y."/>
        </authorList>
    </citation>
    <scope>NUCLEOTIDE SEQUENCE [LARGE SCALE GENOMIC DNA]</scope>
    <source>
        <strain evidence="4">DSM 24694 / JCM 17849 / CGMCC 1.5162 / HZ254</strain>
    </source>
</reference>
<evidence type="ECO:0000313" key="3">
    <source>
        <dbReference type="EMBL" id="AFD00052.1"/>
    </source>
</evidence>
<dbReference type="InterPro" id="IPR007527">
    <property type="entry name" value="Znf_SWIM"/>
</dbReference>
<evidence type="ECO:0000313" key="4">
    <source>
        <dbReference type="Proteomes" id="UP000005233"/>
    </source>
</evidence>
<evidence type="ECO:0000256" key="1">
    <source>
        <dbReference type="PROSITE-ProRule" id="PRU00325"/>
    </source>
</evidence>
<dbReference type="OrthoDB" id="41163at2157"/>
<protein>
    <recommendedName>
        <fullName evidence="2">SWIM-type domain-containing protein</fullName>
    </recommendedName>
</protein>
<dbReference type="RefSeq" id="WP_014405889.1">
    <property type="nucleotide sequence ID" value="NC_017034.1"/>
</dbReference>
<dbReference type="HOGENOM" id="CLU_817872_0_0_2"/>
<dbReference type="Pfam" id="PF04434">
    <property type="entry name" value="SWIM"/>
    <property type="match status" value="1"/>
</dbReference>
<gene>
    <name evidence="3" type="ordered locus">Mtc_1298</name>
</gene>
<accession>H8I9K7</accession>
<dbReference type="AlphaFoldDB" id="H8I9K7"/>
<dbReference type="EMBL" id="CP003243">
    <property type="protein sequence ID" value="AFD00052.1"/>
    <property type="molecule type" value="Genomic_DNA"/>
</dbReference>
<sequence>MDARAPSIAHGLRELKEDEVRRLFEERVFERGVRYFEQGRVVRPFIYGDSIMAECRGTLPQNYQVRVDVRGGRLVASCTCPYAFGYCKHMAAVLYGWLKNPGMYKDLGQSESLLKKMDKDTLVEIVMDMIKYDPDAFYVVSLRLLPRAEVKGFVEREMRAIFSREYVDYLNVREIVKRLDIFREYSSDVFRSGDFEAAMDALAPVIEAVVENYTSLDDSDGLMRNFFATAMDLYGDVAAAYRLDGERRGFLTRALEWYLEAEWGLERVIMDFLIKEAGRLGEREFMLDLAELKMADYKRSFITMGPTYSEEYEYVEERLERLEALRAGAMGTVADKKMS</sequence>
<evidence type="ECO:0000259" key="2">
    <source>
        <dbReference type="PROSITE" id="PS50966"/>
    </source>
</evidence>
<dbReference type="KEGG" id="mez:Mtc_1298"/>
<proteinExistence type="predicted"/>
<keyword evidence="1" id="KW-0862">Zinc</keyword>